<keyword evidence="3" id="KW-0175">Coiled coil</keyword>
<accession>A0ABS2FE52</accession>
<feature type="domain" description="ABC transporter" evidence="4">
    <location>
        <begin position="283"/>
        <end position="499"/>
    </location>
</feature>
<dbReference type="PROSITE" id="PS50893">
    <property type="entry name" value="ABC_TRANSPORTER_2"/>
    <property type="match status" value="2"/>
</dbReference>
<feature type="domain" description="ABC transporter" evidence="4">
    <location>
        <begin position="4"/>
        <end position="201"/>
    </location>
</feature>
<dbReference type="InterPro" id="IPR051309">
    <property type="entry name" value="ABCF_ATPase"/>
</dbReference>
<dbReference type="CDD" id="cd03221">
    <property type="entry name" value="ABCF_EF-3"/>
    <property type="match status" value="2"/>
</dbReference>
<dbReference type="SUPFAM" id="SSF52540">
    <property type="entry name" value="P-loop containing nucleoside triphosphate hydrolases"/>
    <property type="match status" value="2"/>
</dbReference>
<dbReference type="Proteomes" id="UP000767334">
    <property type="component" value="Unassembled WGS sequence"/>
</dbReference>
<keyword evidence="2 5" id="KW-0067">ATP-binding</keyword>
<dbReference type="Pfam" id="PF00005">
    <property type="entry name" value="ABC_tran"/>
    <property type="match status" value="2"/>
</dbReference>
<dbReference type="Pfam" id="PF12848">
    <property type="entry name" value="ABC_tran_Xtn"/>
    <property type="match status" value="1"/>
</dbReference>
<evidence type="ECO:0000256" key="1">
    <source>
        <dbReference type="ARBA" id="ARBA00022741"/>
    </source>
</evidence>
<feature type="coiled-coil region" evidence="3">
    <location>
        <begin position="190"/>
        <end position="264"/>
    </location>
</feature>
<evidence type="ECO:0000256" key="2">
    <source>
        <dbReference type="ARBA" id="ARBA00022840"/>
    </source>
</evidence>
<keyword evidence="1" id="KW-0547">Nucleotide-binding</keyword>
<sequence>MKLATIKNLKKYYGDRLILDIDKFEIEEKDKIGVVGENGAGKTTLLKILLGEIKADEGSVNLTDSYSYISQIDEGYTICNNSKMKKVFSAPDEYEDYLSGGEKVKIRVVSALEENTSLIIADEPTSNLDSESIKVLDNMFKKYKGALLIVSHDRKFLDDVCNEIVEIEEGRLKIYKGNYSKYVTLKEENHKKQKREYEKYIHEKDRLERVINEKEVLRDRIKKAPKGMGKSEAKTIKMGDQRGKKHIENNIKSIEKRIEHMEVKAPPKKKERIIININEGTEIATKNLIEIKKLKLLVEDKILVNEINLNIRNGAKIALIGANGCGKTTLLRRILSNDSKEINISSNVKIGYFDQKQDILNNERSILENIKEDSKWDDSFIRINLSEFGFKKDSVNKMVSELSGGERVKVAICKIILSDNNLLILDEPTNYLDIKTIEALENALVNTNKTLLLVSHDIEFISNVCNHIIEIKDKEIKEFAGTYTEYIKNFKSIRKNSENKHLDDEILLLENKLSEVISLLSIETKEDKKEKLNKEYLELINSLREVKLKRES</sequence>
<protein>
    <submittedName>
        <fullName evidence="5">ABC-F family ATP-binding cassette domain-containing protein</fullName>
    </submittedName>
</protein>
<evidence type="ECO:0000313" key="5">
    <source>
        <dbReference type="EMBL" id="MBM6818833.1"/>
    </source>
</evidence>
<dbReference type="PANTHER" id="PTHR42855:SF2">
    <property type="entry name" value="DRUG RESISTANCE ABC TRANSPORTER,ATP-BINDING PROTEIN"/>
    <property type="match status" value="1"/>
</dbReference>
<dbReference type="Gene3D" id="3.40.50.300">
    <property type="entry name" value="P-loop containing nucleotide triphosphate hydrolases"/>
    <property type="match status" value="3"/>
</dbReference>
<organism evidence="5 6">
    <name type="scientific">Clostridium saudiense</name>
    <dbReference type="NCBI Taxonomy" id="1414720"/>
    <lineage>
        <taxon>Bacteria</taxon>
        <taxon>Bacillati</taxon>
        <taxon>Bacillota</taxon>
        <taxon>Clostridia</taxon>
        <taxon>Eubacteriales</taxon>
        <taxon>Clostridiaceae</taxon>
        <taxon>Clostridium</taxon>
    </lineage>
</organism>
<feature type="coiled-coil region" evidence="3">
    <location>
        <begin position="522"/>
        <end position="549"/>
    </location>
</feature>
<dbReference type="InterPro" id="IPR003439">
    <property type="entry name" value="ABC_transporter-like_ATP-bd"/>
</dbReference>
<evidence type="ECO:0000256" key="3">
    <source>
        <dbReference type="SAM" id="Coils"/>
    </source>
</evidence>
<dbReference type="SMART" id="SM00382">
    <property type="entry name" value="AAA"/>
    <property type="match status" value="2"/>
</dbReference>
<dbReference type="RefSeq" id="WP_204572010.1">
    <property type="nucleotide sequence ID" value="NZ_JACJLL010000024.1"/>
</dbReference>
<dbReference type="InterPro" id="IPR032781">
    <property type="entry name" value="ABC_tran_Xtn"/>
</dbReference>
<dbReference type="NCBIfam" id="NF043038">
    <property type="entry name" value="ABCF_CplR"/>
    <property type="match status" value="1"/>
</dbReference>
<keyword evidence="6" id="KW-1185">Reference proteome</keyword>
<dbReference type="NCBIfam" id="NF000355">
    <property type="entry name" value="ribo_prot_ABC_F"/>
    <property type="match status" value="1"/>
</dbReference>
<evidence type="ECO:0000259" key="4">
    <source>
        <dbReference type="PROSITE" id="PS50893"/>
    </source>
</evidence>
<comment type="caution">
    <text evidence="5">The sequence shown here is derived from an EMBL/GenBank/DDBJ whole genome shotgun (WGS) entry which is preliminary data.</text>
</comment>
<dbReference type="InterPro" id="IPR027417">
    <property type="entry name" value="P-loop_NTPase"/>
</dbReference>
<reference evidence="5 6" key="1">
    <citation type="journal article" date="2021" name="Sci. Rep.">
        <title>The distribution of antibiotic resistance genes in chicken gut microbiota commensals.</title>
        <authorList>
            <person name="Juricova H."/>
            <person name="Matiasovicova J."/>
            <person name="Kubasova T."/>
            <person name="Cejkova D."/>
            <person name="Rychlik I."/>
        </authorList>
    </citation>
    <scope>NUCLEOTIDE SEQUENCE [LARGE SCALE GENOMIC DNA]</scope>
    <source>
        <strain evidence="5 6">An435</strain>
    </source>
</reference>
<dbReference type="EMBL" id="JACJLL010000024">
    <property type="protein sequence ID" value="MBM6818833.1"/>
    <property type="molecule type" value="Genomic_DNA"/>
</dbReference>
<gene>
    <name evidence="5" type="ORF">H6A19_05705</name>
</gene>
<dbReference type="InterPro" id="IPR017871">
    <property type="entry name" value="ABC_transporter-like_CS"/>
</dbReference>
<evidence type="ECO:0000313" key="6">
    <source>
        <dbReference type="Proteomes" id="UP000767334"/>
    </source>
</evidence>
<dbReference type="InterPro" id="IPR003593">
    <property type="entry name" value="AAA+_ATPase"/>
</dbReference>
<dbReference type="PROSITE" id="PS00211">
    <property type="entry name" value="ABC_TRANSPORTER_1"/>
    <property type="match status" value="2"/>
</dbReference>
<dbReference type="GO" id="GO:0005524">
    <property type="term" value="F:ATP binding"/>
    <property type="evidence" value="ECO:0007669"/>
    <property type="project" value="UniProtKB-KW"/>
</dbReference>
<dbReference type="PANTHER" id="PTHR42855">
    <property type="entry name" value="ABC TRANSPORTER ATP-BINDING SUBUNIT"/>
    <property type="match status" value="1"/>
</dbReference>
<name>A0ABS2FE52_9CLOT</name>
<proteinExistence type="predicted"/>